<evidence type="ECO:0000313" key="1">
    <source>
        <dbReference type="EMBL" id="KAI2385326.1"/>
    </source>
</evidence>
<comment type="caution">
    <text evidence="1">The sequence shown here is derived from an EMBL/GenBank/DDBJ whole genome shotgun (WGS) entry which is preliminary data.</text>
</comment>
<proteinExistence type="predicted"/>
<reference evidence="1" key="1">
    <citation type="journal article" date="2022" name="bioRxiv">
        <title>Population genetic analysis of Ophidiomyces ophidiicola, the causative agent of snake fungal disease, indicates recent introductions to the USA.</title>
        <authorList>
            <person name="Ladner J.T."/>
            <person name="Palmer J.M."/>
            <person name="Ettinger C.L."/>
            <person name="Stajich J.E."/>
            <person name="Farrell T.M."/>
            <person name="Glorioso B.M."/>
            <person name="Lawson B."/>
            <person name="Price S.J."/>
            <person name="Stengle A.G."/>
            <person name="Grear D.A."/>
            <person name="Lorch J.M."/>
        </authorList>
    </citation>
    <scope>NUCLEOTIDE SEQUENCE</scope>
    <source>
        <strain evidence="1">NWHC 24266-5</strain>
    </source>
</reference>
<sequence length="1050" mass="124047">MPPVPINNDLEVAEQLALSDQDVQLLYQIVTRAELYPDVETHTFRALFREYHTVLSENNIEPETDQICLRFLFLLGKHRRGDTLYTRFESLLLQMGIQLLTDPTTNANGLSYMELENRTEANDTRELPVRPNGTGINRRRQRRASFNSIYDAPTDTTHWSIPRPPSRSSLSRLDIDNSNIAAVRPKRRASFSGVDDRGSLLLEFEPELHRPRGSNDRYPSDYNNVFPLELDLRLPGLQQQQMAAYDDGFATDSDQFEYQSPQLKVPPELFYQPSLSNLLMDASIFNSYRERKIARHLLVSWHEQARRRQQAVQAMYRVAINRDRATLLRQGLEEWRLACEEKQLEARTDRFFKHLEARAVRARNLYLLTKAFTHWAQVASDEIERTNAARKRIIGIKYLKAWKEITAVTELKIQRLTLKMPFGFWTSKIKQLQLNETRASEFYRDHLIRRMYWHWYWSFCYNRAPQRADHRLKQRSLISWLRAFRTHGEQDAEIDSKRKQMLLRSVLDKWSQRTRSITTSQQTAHSWHLERVVRFNFTEWRVQHRLGAVTTRVSQVINNRLVRSAFSTWSYQAYMQRLAHDMNYQRLIRNAWTTWNDKLRCRALSMRADARVVMQSLYKWVLIERLHFMVRIRERRLKSTALTTLLNNSSVLYTQLLRSEEEFRIHRKKEISCNILHIWWKKLFIQRQREHVALTFYAPRVEQEALEHWKNRKDHHAKLETWAKNARYFFLMTKTLKQWRAVAQQASKKRKQDAYVTVRRKLKVNLVCDALATWRSRLISVSDMEQRAMETYQRKLFEKAIHLFDQWRSSTVSRLKQVEDADVYYNRQLTYNNLGSWVGSSRLYQTQEEKAARFLELHVSAVALVQLKKLSLRVFQVKTDYEKADAANDRILRKHLRNMLFHWTQRSRTLRTTKEDVEHITTPGSRYDAQFFDENEQWENPESTLRISDLGVEHDPVSHTPVPTPGYLTSPSKRAARARSLYQISTTPATPAITPFAVRLMAARDPPRSLPGRRTLYAKSPLATSVRFAIEEESEPESPTDGRSTNRNLG</sequence>
<gene>
    <name evidence="1" type="ORF">LOY88_004172</name>
</gene>
<organism evidence="1">
    <name type="scientific">Ophidiomyces ophidiicola</name>
    <dbReference type="NCBI Taxonomy" id="1387563"/>
    <lineage>
        <taxon>Eukaryota</taxon>
        <taxon>Fungi</taxon>
        <taxon>Dikarya</taxon>
        <taxon>Ascomycota</taxon>
        <taxon>Pezizomycotina</taxon>
        <taxon>Eurotiomycetes</taxon>
        <taxon>Eurotiomycetidae</taxon>
        <taxon>Onygenales</taxon>
        <taxon>Onygenaceae</taxon>
        <taxon>Ophidiomyces</taxon>
    </lineage>
</organism>
<protein>
    <submittedName>
        <fullName evidence="1">Uncharacterized protein</fullName>
    </submittedName>
</protein>
<dbReference type="EMBL" id="JALBCA010000060">
    <property type="protein sequence ID" value="KAI2385326.1"/>
    <property type="molecule type" value="Genomic_DNA"/>
</dbReference>
<accession>A0ACB8UUB9</accession>
<name>A0ACB8UUB9_9EURO</name>